<dbReference type="EMBL" id="KN847040">
    <property type="protein sequence ID" value="KIW35410.1"/>
    <property type="molecule type" value="Genomic_DNA"/>
</dbReference>
<evidence type="ECO:0000259" key="2">
    <source>
        <dbReference type="PROSITE" id="PS51762"/>
    </source>
</evidence>
<dbReference type="AlphaFoldDB" id="A0A0D2CZL1"/>
<dbReference type="Gene3D" id="2.60.120.200">
    <property type="match status" value="1"/>
</dbReference>
<dbReference type="Pfam" id="PF26113">
    <property type="entry name" value="GH16_XgeA"/>
    <property type="match status" value="1"/>
</dbReference>
<dbReference type="InterPro" id="IPR050546">
    <property type="entry name" value="Glycosyl_Hydrlase_16"/>
</dbReference>
<reference evidence="3 4" key="1">
    <citation type="submission" date="2015-01" db="EMBL/GenBank/DDBJ databases">
        <title>The Genome Sequence of Cladophialophora immunda CBS83496.</title>
        <authorList>
            <consortium name="The Broad Institute Genomics Platform"/>
            <person name="Cuomo C."/>
            <person name="de Hoog S."/>
            <person name="Gorbushina A."/>
            <person name="Stielow B."/>
            <person name="Teixiera M."/>
            <person name="Abouelleil A."/>
            <person name="Chapman S.B."/>
            <person name="Priest M."/>
            <person name="Young S.K."/>
            <person name="Wortman J."/>
            <person name="Nusbaum C."/>
            <person name="Birren B."/>
        </authorList>
    </citation>
    <scope>NUCLEOTIDE SEQUENCE [LARGE SCALE GENOMIC DNA]</scope>
    <source>
        <strain evidence="3 4">CBS 83496</strain>
    </source>
</reference>
<dbReference type="GO" id="GO:0004553">
    <property type="term" value="F:hydrolase activity, hydrolyzing O-glycosyl compounds"/>
    <property type="evidence" value="ECO:0007669"/>
    <property type="project" value="InterPro"/>
</dbReference>
<dbReference type="InterPro" id="IPR013320">
    <property type="entry name" value="ConA-like_dom_sf"/>
</dbReference>
<gene>
    <name evidence="3" type="ORF">PV07_02108</name>
</gene>
<evidence type="ECO:0000313" key="4">
    <source>
        <dbReference type="Proteomes" id="UP000054466"/>
    </source>
</evidence>
<dbReference type="STRING" id="569365.A0A0D2CZL1"/>
<dbReference type="PANTHER" id="PTHR10963:SF53">
    <property type="entry name" value="GH16 DOMAIN-CONTAINING PROTEIN"/>
    <property type="match status" value="1"/>
</dbReference>
<dbReference type="InterPro" id="IPR000757">
    <property type="entry name" value="Beta-glucanase-like"/>
</dbReference>
<feature type="compositionally biased region" description="Low complexity" evidence="1">
    <location>
        <begin position="102"/>
        <end position="112"/>
    </location>
</feature>
<dbReference type="VEuPathDB" id="FungiDB:PV07_02108"/>
<feature type="compositionally biased region" description="Basic and acidic residues" evidence="1">
    <location>
        <begin position="45"/>
        <end position="59"/>
    </location>
</feature>
<sequence length="414" mass="46204">MHRNAFRIPASTSCQETKLEASNVISNNAQPRKTTQPTVPRLLSARRESKNNEISDKKGVNHHLGRQAIHPEAMPFKDALAHFKSQIKDLQQEGQKIFSGGQQQRQHQDPQQYPGAQQHQPPPIPQSTRPNQQQFHPPGGQPGFPPQQPAIYWQARFDPAVPVSAEWEHKLGNNNGWGNNEIEHYTAEGGNSFYTPNNLLVLRATSSPNNPDPTKKYTSARLVSRQRLSRPQGSLVATLTLPCAGGIWPAFWLLPFEPFAWPTDGEVDIAETWNGDGVNHSCLHWGFYTPQDTMKHRVVATPVQGMAGGRPVRFEFAWMQDTSAGPGQGQGRLLWWIDGQAVMKAPIPQGTRPMADFVVLLNIAMGGNVCAGQIPREGSYDMAVHEMKMIEEPEAGGWARFERDWAWVREGNTI</sequence>
<dbReference type="RefSeq" id="XP_016255626.1">
    <property type="nucleotide sequence ID" value="XM_016388698.1"/>
</dbReference>
<feature type="region of interest" description="Disordered" evidence="1">
    <location>
        <begin position="97"/>
        <end position="149"/>
    </location>
</feature>
<evidence type="ECO:0000313" key="3">
    <source>
        <dbReference type="EMBL" id="KIW35410.1"/>
    </source>
</evidence>
<dbReference type="GeneID" id="27341302"/>
<name>A0A0D2CZL1_9EURO</name>
<keyword evidence="4" id="KW-1185">Reference proteome</keyword>
<feature type="domain" description="GH16" evidence="2">
    <location>
        <begin position="151"/>
        <end position="414"/>
    </location>
</feature>
<protein>
    <recommendedName>
        <fullName evidence="2">GH16 domain-containing protein</fullName>
    </recommendedName>
</protein>
<dbReference type="GO" id="GO:0005975">
    <property type="term" value="P:carbohydrate metabolic process"/>
    <property type="evidence" value="ECO:0007669"/>
    <property type="project" value="InterPro"/>
</dbReference>
<proteinExistence type="predicted"/>
<feature type="compositionally biased region" description="Pro residues" evidence="1">
    <location>
        <begin position="139"/>
        <end position="148"/>
    </location>
</feature>
<dbReference type="OrthoDB" id="192832at2759"/>
<feature type="compositionally biased region" description="Polar residues" evidence="1">
    <location>
        <begin position="23"/>
        <end position="38"/>
    </location>
</feature>
<dbReference type="SUPFAM" id="SSF49899">
    <property type="entry name" value="Concanavalin A-like lectins/glucanases"/>
    <property type="match status" value="1"/>
</dbReference>
<accession>A0A0D2CZL1</accession>
<organism evidence="3 4">
    <name type="scientific">Cladophialophora immunda</name>
    <dbReference type="NCBI Taxonomy" id="569365"/>
    <lineage>
        <taxon>Eukaryota</taxon>
        <taxon>Fungi</taxon>
        <taxon>Dikarya</taxon>
        <taxon>Ascomycota</taxon>
        <taxon>Pezizomycotina</taxon>
        <taxon>Eurotiomycetes</taxon>
        <taxon>Chaetothyriomycetidae</taxon>
        <taxon>Chaetothyriales</taxon>
        <taxon>Herpotrichiellaceae</taxon>
        <taxon>Cladophialophora</taxon>
    </lineage>
</organism>
<dbReference type="HOGENOM" id="CLU_054797_0_0_1"/>
<feature type="region of interest" description="Disordered" evidence="1">
    <location>
        <begin position="22"/>
        <end position="63"/>
    </location>
</feature>
<dbReference type="Proteomes" id="UP000054466">
    <property type="component" value="Unassembled WGS sequence"/>
</dbReference>
<dbReference type="PROSITE" id="PS51762">
    <property type="entry name" value="GH16_2"/>
    <property type="match status" value="1"/>
</dbReference>
<evidence type="ECO:0000256" key="1">
    <source>
        <dbReference type="SAM" id="MobiDB-lite"/>
    </source>
</evidence>
<dbReference type="PANTHER" id="PTHR10963">
    <property type="entry name" value="GLYCOSYL HYDROLASE-RELATED"/>
    <property type="match status" value="1"/>
</dbReference>